<dbReference type="GO" id="GO:0006511">
    <property type="term" value="P:ubiquitin-dependent protein catabolic process"/>
    <property type="evidence" value="ECO:0007669"/>
    <property type="project" value="TreeGrafter"/>
</dbReference>
<dbReference type="InterPro" id="IPR051834">
    <property type="entry name" value="RING_finger_E3_ligase"/>
</dbReference>
<evidence type="ECO:0000256" key="2">
    <source>
        <dbReference type="ARBA" id="ARBA00022771"/>
    </source>
</evidence>
<comment type="caution">
    <text evidence="7">The sequence shown here is derived from an EMBL/GenBank/DDBJ whole genome shotgun (WGS) entry which is preliminary data.</text>
</comment>
<gene>
    <name evidence="7" type="ORF">MGAL_10B075028</name>
</gene>
<feature type="region of interest" description="Disordered" evidence="5">
    <location>
        <begin position="33"/>
        <end position="104"/>
    </location>
</feature>
<feature type="compositionally biased region" description="Polar residues" evidence="5">
    <location>
        <begin position="34"/>
        <end position="48"/>
    </location>
</feature>
<dbReference type="PROSITE" id="PS50089">
    <property type="entry name" value="ZF_RING_2"/>
    <property type="match status" value="1"/>
</dbReference>
<evidence type="ECO:0000256" key="3">
    <source>
        <dbReference type="ARBA" id="ARBA00022833"/>
    </source>
</evidence>
<feature type="region of interest" description="Disordered" evidence="5">
    <location>
        <begin position="238"/>
        <end position="257"/>
    </location>
</feature>
<feature type="compositionally biased region" description="Basic and acidic residues" evidence="5">
    <location>
        <begin position="68"/>
        <end position="96"/>
    </location>
</feature>
<dbReference type="SMART" id="SM00184">
    <property type="entry name" value="RING"/>
    <property type="match status" value="1"/>
</dbReference>
<evidence type="ECO:0000313" key="8">
    <source>
        <dbReference type="Proteomes" id="UP000596742"/>
    </source>
</evidence>
<dbReference type="GO" id="GO:0061630">
    <property type="term" value="F:ubiquitin protein ligase activity"/>
    <property type="evidence" value="ECO:0007669"/>
    <property type="project" value="TreeGrafter"/>
</dbReference>
<reference evidence="7" key="1">
    <citation type="submission" date="2018-11" db="EMBL/GenBank/DDBJ databases">
        <authorList>
            <person name="Alioto T."/>
            <person name="Alioto T."/>
        </authorList>
    </citation>
    <scope>NUCLEOTIDE SEQUENCE</scope>
</reference>
<sequence length="386" mass="44922">METLTLSAKDCTFRSFQFQFQQNQFQGQVQCQQNLTPENRRTPNTSTEGEAKMAEGSPDQVCAKTKLRVSDSKKDKNVNKDKSEQHHDNNDFDEKPKKKKKWKKLQPSEIGFNISLFPRQVRDNSEFNVDADALWTKIENECETVEKIIEPYQNLIELEGNTSRDKRYIRVDRDRKVIKAHKQVKTKYCRSVLNNRGRKAIYVNHRVYKMMDLDIQRLCYMPSPKKAKNILKRDIARGKDNYSTNPSTNKPHQPTHRTFRPAPVQCLAHTIHKDNLPSDIDTALANLLMDLQHRELTPEDYDMLLRLDEARVKPKTMSVDKLSAFKTETVESNDELEVCPICMDLYEKGQIKKYLPCQHAFHVDCIDSWLKNSSMNCPIDNLPITS</sequence>
<dbReference type="EMBL" id="UYJE01005351">
    <property type="protein sequence ID" value="VDI36587.1"/>
    <property type="molecule type" value="Genomic_DNA"/>
</dbReference>
<keyword evidence="8" id="KW-1185">Reference proteome</keyword>
<dbReference type="InterPro" id="IPR013083">
    <property type="entry name" value="Znf_RING/FYVE/PHD"/>
</dbReference>
<accession>A0A8B6EM55</accession>
<dbReference type="AlphaFoldDB" id="A0A8B6EM55"/>
<name>A0A8B6EM55_MYTGA</name>
<keyword evidence="2 4" id="KW-0863">Zinc-finger</keyword>
<dbReference type="OrthoDB" id="8062037at2759"/>
<dbReference type="Pfam" id="PF13639">
    <property type="entry name" value="zf-RING_2"/>
    <property type="match status" value="1"/>
</dbReference>
<evidence type="ECO:0000259" key="6">
    <source>
        <dbReference type="PROSITE" id="PS50089"/>
    </source>
</evidence>
<keyword evidence="3" id="KW-0862">Zinc</keyword>
<dbReference type="Proteomes" id="UP000596742">
    <property type="component" value="Unassembled WGS sequence"/>
</dbReference>
<keyword evidence="1" id="KW-0479">Metal-binding</keyword>
<dbReference type="GO" id="GO:0008270">
    <property type="term" value="F:zinc ion binding"/>
    <property type="evidence" value="ECO:0007669"/>
    <property type="project" value="UniProtKB-KW"/>
</dbReference>
<evidence type="ECO:0000256" key="4">
    <source>
        <dbReference type="PROSITE-ProRule" id="PRU00175"/>
    </source>
</evidence>
<proteinExistence type="predicted"/>
<organism evidence="7 8">
    <name type="scientific">Mytilus galloprovincialis</name>
    <name type="common">Mediterranean mussel</name>
    <dbReference type="NCBI Taxonomy" id="29158"/>
    <lineage>
        <taxon>Eukaryota</taxon>
        <taxon>Metazoa</taxon>
        <taxon>Spiralia</taxon>
        <taxon>Lophotrochozoa</taxon>
        <taxon>Mollusca</taxon>
        <taxon>Bivalvia</taxon>
        <taxon>Autobranchia</taxon>
        <taxon>Pteriomorphia</taxon>
        <taxon>Mytilida</taxon>
        <taxon>Mytiloidea</taxon>
        <taxon>Mytilidae</taxon>
        <taxon>Mytilinae</taxon>
        <taxon>Mytilus</taxon>
    </lineage>
</organism>
<protein>
    <recommendedName>
        <fullName evidence="6">RING-type domain-containing protein</fullName>
    </recommendedName>
</protein>
<dbReference type="InterPro" id="IPR001841">
    <property type="entry name" value="Znf_RING"/>
</dbReference>
<evidence type="ECO:0000256" key="5">
    <source>
        <dbReference type="SAM" id="MobiDB-lite"/>
    </source>
</evidence>
<dbReference type="GO" id="GO:0005634">
    <property type="term" value="C:nucleus"/>
    <property type="evidence" value="ECO:0007669"/>
    <property type="project" value="TreeGrafter"/>
</dbReference>
<evidence type="ECO:0000313" key="7">
    <source>
        <dbReference type="EMBL" id="VDI36587.1"/>
    </source>
</evidence>
<dbReference type="PANTHER" id="PTHR45931">
    <property type="entry name" value="SI:CH211-59O9.10"/>
    <property type="match status" value="1"/>
</dbReference>
<dbReference type="Gene3D" id="3.30.40.10">
    <property type="entry name" value="Zinc/RING finger domain, C3HC4 (zinc finger)"/>
    <property type="match status" value="1"/>
</dbReference>
<dbReference type="SUPFAM" id="SSF57850">
    <property type="entry name" value="RING/U-box"/>
    <property type="match status" value="1"/>
</dbReference>
<evidence type="ECO:0000256" key="1">
    <source>
        <dbReference type="ARBA" id="ARBA00022723"/>
    </source>
</evidence>
<dbReference type="PANTHER" id="PTHR45931:SF3">
    <property type="entry name" value="RING ZINC FINGER-CONTAINING PROTEIN"/>
    <property type="match status" value="1"/>
</dbReference>
<feature type="compositionally biased region" description="Polar residues" evidence="5">
    <location>
        <begin position="241"/>
        <end position="252"/>
    </location>
</feature>
<feature type="domain" description="RING-type" evidence="6">
    <location>
        <begin position="339"/>
        <end position="381"/>
    </location>
</feature>